<proteinExistence type="inferred from homology"/>
<dbReference type="InterPro" id="IPR015421">
    <property type="entry name" value="PyrdxlP-dep_Trfase_major"/>
</dbReference>
<dbReference type="PIRSF" id="PIRSF005572">
    <property type="entry name" value="NifS"/>
    <property type="match status" value="1"/>
</dbReference>
<dbReference type="STRING" id="1379870.SD10_20695"/>
<evidence type="ECO:0000256" key="9">
    <source>
        <dbReference type="ARBA" id="ARBA00050776"/>
    </source>
</evidence>
<dbReference type="Pfam" id="PF00266">
    <property type="entry name" value="Aminotran_5"/>
    <property type="match status" value="1"/>
</dbReference>
<dbReference type="InterPro" id="IPR020578">
    <property type="entry name" value="Aminotrans_V_PyrdxlP_BS"/>
</dbReference>
<evidence type="ECO:0000256" key="5">
    <source>
        <dbReference type="ARBA" id="ARBA00022723"/>
    </source>
</evidence>
<evidence type="ECO:0000256" key="2">
    <source>
        <dbReference type="ARBA" id="ARBA00006490"/>
    </source>
</evidence>
<keyword evidence="7" id="KW-0408">Iron</keyword>
<dbReference type="PANTHER" id="PTHR11601">
    <property type="entry name" value="CYSTEINE DESULFURYLASE FAMILY MEMBER"/>
    <property type="match status" value="1"/>
</dbReference>
<evidence type="ECO:0000256" key="1">
    <source>
        <dbReference type="ARBA" id="ARBA00001933"/>
    </source>
</evidence>
<dbReference type="InterPro" id="IPR015422">
    <property type="entry name" value="PyrdxlP-dep_Trfase_small"/>
</dbReference>
<evidence type="ECO:0000256" key="7">
    <source>
        <dbReference type="ARBA" id="ARBA00023004"/>
    </source>
</evidence>
<dbReference type="InterPro" id="IPR015424">
    <property type="entry name" value="PyrdxlP-dep_Trfase"/>
</dbReference>
<keyword evidence="6" id="KW-0663">Pyridoxal phosphate</keyword>
<gene>
    <name evidence="12" type="ORF">SD10_20695</name>
</gene>
<dbReference type="GO" id="GO:0051536">
    <property type="term" value="F:iron-sulfur cluster binding"/>
    <property type="evidence" value="ECO:0007669"/>
    <property type="project" value="UniProtKB-KW"/>
</dbReference>
<evidence type="ECO:0000313" key="12">
    <source>
        <dbReference type="EMBL" id="AKD56961.1"/>
    </source>
</evidence>
<name>A0A0E3V9A0_9BACT</name>
<dbReference type="Gene3D" id="3.90.1150.10">
    <property type="entry name" value="Aspartate Aminotransferase, domain 1"/>
    <property type="match status" value="1"/>
</dbReference>
<dbReference type="PROSITE" id="PS00595">
    <property type="entry name" value="AA_TRANSFER_CLASS_5"/>
    <property type="match status" value="1"/>
</dbReference>
<evidence type="ECO:0000256" key="3">
    <source>
        <dbReference type="ARBA" id="ARBA00012239"/>
    </source>
</evidence>
<keyword evidence="8" id="KW-0411">Iron-sulfur</keyword>
<evidence type="ECO:0000256" key="6">
    <source>
        <dbReference type="ARBA" id="ARBA00022898"/>
    </source>
</evidence>
<evidence type="ECO:0000256" key="8">
    <source>
        <dbReference type="ARBA" id="ARBA00023014"/>
    </source>
</evidence>
<keyword evidence="5" id="KW-0479">Metal-binding</keyword>
<dbReference type="EMBL" id="CP010429">
    <property type="protein sequence ID" value="AKD56961.1"/>
    <property type="molecule type" value="Genomic_DNA"/>
</dbReference>
<dbReference type="SUPFAM" id="SSF53383">
    <property type="entry name" value="PLP-dependent transferases"/>
    <property type="match status" value="1"/>
</dbReference>
<dbReference type="RefSeq" id="WP_046576413.1">
    <property type="nucleotide sequence ID" value="NZ_CP010429.1"/>
</dbReference>
<dbReference type="InterPro" id="IPR016454">
    <property type="entry name" value="Cysteine_dSase"/>
</dbReference>
<dbReference type="InterPro" id="IPR000192">
    <property type="entry name" value="Aminotrans_V_dom"/>
</dbReference>
<keyword evidence="13" id="KW-1185">Reference proteome</keyword>
<comment type="catalytic activity">
    <reaction evidence="9">
        <text>(sulfur carrier)-H + L-cysteine = (sulfur carrier)-SH + L-alanine</text>
        <dbReference type="Rhea" id="RHEA:43892"/>
        <dbReference type="Rhea" id="RHEA-COMP:14737"/>
        <dbReference type="Rhea" id="RHEA-COMP:14739"/>
        <dbReference type="ChEBI" id="CHEBI:29917"/>
        <dbReference type="ChEBI" id="CHEBI:35235"/>
        <dbReference type="ChEBI" id="CHEBI:57972"/>
        <dbReference type="ChEBI" id="CHEBI:64428"/>
        <dbReference type="EC" id="2.8.1.7"/>
    </reaction>
</comment>
<sequence>MIYLDNHATTACDPLVVDAMMPFFSGSYGNSSSPHEFGQAAAAAVSQAKEQVAALLGADPGEIVFTSGATESNNIALLGATQQHKNLGGTRRRLVTTATEHKSIVAPLQYLAQQGWELVYLPVDRTGRVDLIEAKRLITLDTLLVSVQAANSEIGTIQPVAALADLAHANGALFHCDACQAVGKINLQVDSWRFDLLSLSAHKLYGPKGVGAVWIRGGEKQLPLVPLMYGGAIGSLRPGTLPVPLLIGFGKACEVASHLLAQESQRIGALRDSFEHNLLTALPEVTVNGALTERLPNNSSLTFGGLEAEVLLANLPDIVASTGSACESGSIEPSRVLLTIGLTREQAFSTIRFGLGRFTTEAEIRAATAQLIATYREVSMWLA</sequence>
<dbReference type="EC" id="2.8.1.7" evidence="3"/>
<dbReference type="AlphaFoldDB" id="A0A0E3V9A0"/>
<evidence type="ECO:0000256" key="4">
    <source>
        <dbReference type="ARBA" id="ARBA00022679"/>
    </source>
</evidence>
<reference evidence="12 13" key="1">
    <citation type="journal article" date="2014" name="Curr. Microbiol.">
        <title>Spirosoma radiotolerans sp. nov., a gamma-radiation-resistant bacterium isolated from gamma ray-irradiated soil.</title>
        <authorList>
            <person name="Lee J.J."/>
            <person name="Srinivasan S."/>
            <person name="Lim S."/>
            <person name="Joe M."/>
            <person name="Im S."/>
            <person name="Bae S.I."/>
            <person name="Park K.R."/>
            <person name="Han J.H."/>
            <person name="Park S.H."/>
            <person name="Joo B.M."/>
            <person name="Park S.J."/>
            <person name="Kim M.K."/>
        </authorList>
    </citation>
    <scope>NUCLEOTIDE SEQUENCE [LARGE SCALE GENOMIC DNA]</scope>
    <source>
        <strain evidence="12 13">DG5A</strain>
    </source>
</reference>
<accession>A0A0E3V9A0</accession>
<dbReference type="KEGG" id="srd:SD10_20695"/>
<evidence type="ECO:0000256" key="10">
    <source>
        <dbReference type="RuleBase" id="RU004504"/>
    </source>
</evidence>
<dbReference type="OrthoDB" id="9804366at2"/>
<dbReference type="Gene3D" id="3.40.640.10">
    <property type="entry name" value="Type I PLP-dependent aspartate aminotransferase-like (Major domain)"/>
    <property type="match status" value="1"/>
</dbReference>
<dbReference type="HOGENOM" id="CLU_003433_0_0_10"/>
<evidence type="ECO:0000259" key="11">
    <source>
        <dbReference type="Pfam" id="PF00266"/>
    </source>
</evidence>
<dbReference type="Gene3D" id="1.10.260.50">
    <property type="match status" value="1"/>
</dbReference>
<keyword evidence="4" id="KW-0808">Transferase</keyword>
<organism evidence="12 13">
    <name type="scientific">Spirosoma radiotolerans</name>
    <dbReference type="NCBI Taxonomy" id="1379870"/>
    <lineage>
        <taxon>Bacteria</taxon>
        <taxon>Pseudomonadati</taxon>
        <taxon>Bacteroidota</taxon>
        <taxon>Cytophagia</taxon>
        <taxon>Cytophagales</taxon>
        <taxon>Cytophagaceae</taxon>
        <taxon>Spirosoma</taxon>
    </lineage>
</organism>
<dbReference type="GO" id="GO:0031071">
    <property type="term" value="F:cysteine desulfurase activity"/>
    <property type="evidence" value="ECO:0007669"/>
    <property type="project" value="UniProtKB-EC"/>
</dbReference>
<dbReference type="PATRIC" id="fig|1379870.5.peg.4458"/>
<protein>
    <recommendedName>
        <fullName evidence="3">cysteine desulfurase</fullName>
        <ecNumber evidence="3">2.8.1.7</ecNumber>
    </recommendedName>
</protein>
<dbReference type="PANTHER" id="PTHR11601:SF34">
    <property type="entry name" value="CYSTEINE DESULFURASE"/>
    <property type="match status" value="1"/>
</dbReference>
<comment type="cofactor">
    <cofactor evidence="1 10">
        <name>pyridoxal 5'-phosphate</name>
        <dbReference type="ChEBI" id="CHEBI:597326"/>
    </cofactor>
</comment>
<dbReference type="GO" id="GO:0046872">
    <property type="term" value="F:metal ion binding"/>
    <property type="evidence" value="ECO:0007669"/>
    <property type="project" value="UniProtKB-KW"/>
</dbReference>
<dbReference type="Proteomes" id="UP000033054">
    <property type="component" value="Chromosome"/>
</dbReference>
<comment type="similarity">
    <text evidence="2">Belongs to the class-V pyridoxal-phosphate-dependent aminotransferase family. NifS/IscS subfamily.</text>
</comment>
<evidence type="ECO:0000313" key="13">
    <source>
        <dbReference type="Proteomes" id="UP000033054"/>
    </source>
</evidence>
<feature type="domain" description="Aminotransferase class V" evidence="11">
    <location>
        <begin position="2"/>
        <end position="365"/>
    </location>
</feature>